<gene>
    <name evidence="2" type="ORF">OMM_01066</name>
</gene>
<dbReference type="SUPFAM" id="SSF52540">
    <property type="entry name" value="P-loop containing nucleoside triphosphate hydrolases"/>
    <property type="match status" value="1"/>
</dbReference>
<proteinExistence type="predicted"/>
<evidence type="ECO:0000259" key="1">
    <source>
        <dbReference type="SMART" id="SM00382"/>
    </source>
</evidence>
<sequence length="437" mass="51128">MNYKSFTIQNPWRSGKLQKDTSFPRAIFNALLQSLDNKDILILTGSRQVGKTTLLKSMITKLLEQKTRPDSIFYFNLDDDSLHPYFEQYTDFISFINSEYKGFCYVFIDEIQRLKNPGIFLKLIHDLDMNLKIVVSGSSSLELKSKTTEHLTGRKRVFELFPFSFSEYLSSRQNDFYLKKELPDLIKYHHDDLNFQLFKFIIHGGYPKVLFAETDDEKEIELKEIYDSYIKKDVKDFLNIDNINGYNNLVKAFAHQVGNLINYNEISNISGLNIKTVMKYIDYLEGTYIFKRVPPWFQSSRKEISKAPKIFGFDTGLINYITSHLNKELPDKGSIFENFVFSELTKHDLDIKFWRTGSGAEVDFIVNDIPIEIKSGILKKDSLTKSFSNFCKKYEPEKGFVFSNGFSGQRRFEKTTIYFFPLWAIPKVIFHFRGRSI</sequence>
<dbReference type="Gene3D" id="3.40.50.300">
    <property type="entry name" value="P-loop containing nucleotide triphosphate hydrolases"/>
    <property type="match status" value="1"/>
</dbReference>
<dbReference type="InterPro" id="IPR003593">
    <property type="entry name" value="AAA+_ATPase"/>
</dbReference>
<dbReference type="InterPro" id="IPR027417">
    <property type="entry name" value="P-loop_NTPase"/>
</dbReference>
<name>A0A1V1PEE6_9BACT</name>
<comment type="caution">
    <text evidence="2">The sequence shown here is derived from an EMBL/GenBank/DDBJ whole genome shotgun (WGS) entry which is preliminary data.</text>
</comment>
<dbReference type="Pfam" id="PF13173">
    <property type="entry name" value="AAA_14"/>
    <property type="match status" value="1"/>
</dbReference>
<organism evidence="2 3">
    <name type="scientific">Candidatus Magnetoglobus multicellularis str. Araruama</name>
    <dbReference type="NCBI Taxonomy" id="890399"/>
    <lineage>
        <taxon>Bacteria</taxon>
        <taxon>Pseudomonadati</taxon>
        <taxon>Thermodesulfobacteriota</taxon>
        <taxon>Desulfobacteria</taxon>
        <taxon>Desulfobacterales</taxon>
        <taxon>Desulfobacteraceae</taxon>
        <taxon>Candidatus Magnetoglobus</taxon>
    </lineage>
</organism>
<feature type="domain" description="AAA+ ATPase" evidence="1">
    <location>
        <begin position="37"/>
        <end position="162"/>
    </location>
</feature>
<dbReference type="Pfam" id="PF13635">
    <property type="entry name" value="DUF4143"/>
    <property type="match status" value="1"/>
</dbReference>
<dbReference type="PANTHER" id="PTHR43566">
    <property type="entry name" value="CONSERVED PROTEIN"/>
    <property type="match status" value="1"/>
</dbReference>
<dbReference type="EMBL" id="ATBP01000074">
    <property type="protein sequence ID" value="ETR73282.1"/>
    <property type="molecule type" value="Genomic_DNA"/>
</dbReference>
<dbReference type="PANTHER" id="PTHR43566:SF1">
    <property type="entry name" value="AAA+ ATPASE DOMAIN-CONTAINING PROTEIN"/>
    <property type="match status" value="1"/>
</dbReference>
<reference evidence="3" key="1">
    <citation type="submission" date="2012-11" db="EMBL/GenBank/DDBJ databases">
        <authorList>
            <person name="Lucero-Rivera Y.E."/>
            <person name="Tovar-Ramirez D."/>
        </authorList>
    </citation>
    <scope>NUCLEOTIDE SEQUENCE [LARGE SCALE GENOMIC DNA]</scope>
    <source>
        <strain evidence="3">Araruama</strain>
    </source>
</reference>
<accession>A0A1V1PEE6</accession>
<evidence type="ECO:0000313" key="3">
    <source>
        <dbReference type="Proteomes" id="UP000189670"/>
    </source>
</evidence>
<dbReference type="InterPro" id="IPR041682">
    <property type="entry name" value="AAA_14"/>
</dbReference>
<dbReference type="Proteomes" id="UP000189670">
    <property type="component" value="Unassembled WGS sequence"/>
</dbReference>
<dbReference type="AlphaFoldDB" id="A0A1V1PEE6"/>
<dbReference type="InterPro" id="IPR025420">
    <property type="entry name" value="DUF4143"/>
</dbReference>
<evidence type="ECO:0000313" key="2">
    <source>
        <dbReference type="EMBL" id="ETR73282.1"/>
    </source>
</evidence>
<protein>
    <submittedName>
        <fullName evidence="2">ATPase</fullName>
    </submittedName>
</protein>
<dbReference type="SMART" id="SM00382">
    <property type="entry name" value="AAA"/>
    <property type="match status" value="1"/>
</dbReference>